<dbReference type="InterPro" id="IPR027417">
    <property type="entry name" value="P-loop_NTPase"/>
</dbReference>
<keyword evidence="1" id="KW-0547">Nucleotide-binding</keyword>
<dbReference type="SMART" id="SM00382">
    <property type="entry name" value="AAA"/>
    <property type="match status" value="2"/>
</dbReference>
<dbReference type="InterPro" id="IPR003593">
    <property type="entry name" value="AAA+_ATPase"/>
</dbReference>
<evidence type="ECO:0000313" key="4">
    <source>
        <dbReference type="EMBL" id="CAL4137369.1"/>
    </source>
</evidence>
<dbReference type="GO" id="GO:0005737">
    <property type="term" value="C:cytoplasm"/>
    <property type="evidence" value="ECO:0007669"/>
    <property type="project" value="TreeGrafter"/>
</dbReference>
<dbReference type="InterPro" id="IPR050168">
    <property type="entry name" value="AAA_ATPase_domain"/>
</dbReference>
<dbReference type="GO" id="GO:0005524">
    <property type="term" value="F:ATP binding"/>
    <property type="evidence" value="ECO:0007669"/>
    <property type="project" value="UniProtKB-KW"/>
</dbReference>
<dbReference type="PANTHER" id="PTHR23077">
    <property type="entry name" value="AAA-FAMILY ATPASE"/>
    <property type="match status" value="1"/>
</dbReference>
<comment type="caution">
    <text evidence="4">The sequence shown here is derived from an EMBL/GenBank/DDBJ whole genome shotgun (WGS) entry which is preliminary data.</text>
</comment>
<dbReference type="GO" id="GO:0016887">
    <property type="term" value="F:ATP hydrolysis activity"/>
    <property type="evidence" value="ECO:0007669"/>
    <property type="project" value="InterPro"/>
</dbReference>
<accession>A0AAV2RQ83</accession>
<name>A0AAV2RQ83_MEGNR</name>
<evidence type="ECO:0000313" key="5">
    <source>
        <dbReference type="Proteomes" id="UP001497623"/>
    </source>
</evidence>
<gene>
    <name evidence="4" type="ORF">MNOR_LOCUS28071</name>
</gene>
<organism evidence="4 5">
    <name type="scientific">Meganyctiphanes norvegica</name>
    <name type="common">Northern krill</name>
    <name type="synonym">Thysanopoda norvegica</name>
    <dbReference type="NCBI Taxonomy" id="48144"/>
    <lineage>
        <taxon>Eukaryota</taxon>
        <taxon>Metazoa</taxon>
        <taxon>Ecdysozoa</taxon>
        <taxon>Arthropoda</taxon>
        <taxon>Crustacea</taxon>
        <taxon>Multicrustacea</taxon>
        <taxon>Malacostraca</taxon>
        <taxon>Eumalacostraca</taxon>
        <taxon>Eucarida</taxon>
        <taxon>Euphausiacea</taxon>
        <taxon>Euphausiidae</taxon>
        <taxon>Meganyctiphanes</taxon>
    </lineage>
</organism>
<evidence type="ECO:0000259" key="3">
    <source>
        <dbReference type="SMART" id="SM00382"/>
    </source>
</evidence>
<protein>
    <recommendedName>
        <fullName evidence="3">AAA+ ATPase domain-containing protein</fullName>
    </recommendedName>
</protein>
<reference evidence="4 5" key="1">
    <citation type="submission" date="2024-05" db="EMBL/GenBank/DDBJ databases">
        <authorList>
            <person name="Wallberg A."/>
        </authorList>
    </citation>
    <scope>NUCLEOTIDE SEQUENCE [LARGE SCALE GENOMIC DNA]</scope>
</reference>
<evidence type="ECO:0000256" key="1">
    <source>
        <dbReference type="ARBA" id="ARBA00022741"/>
    </source>
</evidence>
<dbReference type="InterPro" id="IPR003959">
    <property type="entry name" value="ATPase_AAA_core"/>
</dbReference>
<dbReference type="Gene3D" id="1.10.8.60">
    <property type="match status" value="2"/>
</dbReference>
<dbReference type="SUPFAM" id="SSF52540">
    <property type="entry name" value="P-loop containing nucleoside triphosphate hydrolases"/>
    <property type="match status" value="2"/>
</dbReference>
<evidence type="ECO:0000256" key="2">
    <source>
        <dbReference type="ARBA" id="ARBA00022840"/>
    </source>
</evidence>
<sequence length="638" mass="71785">MYKETEISTKSRRLFALEVYLTSLCNENFIESTGFIHYLKKYIVDHEILFKKDMLLNIQYLSRDITLKVSKINFHHPNDFVEYDDLVFQCFSSTIISVLFDSKQESNKKKKEISFDDIGGYGQEIRKLKKEIQWCVSFDKNSKSTNGILISGMSGCGKSLICEAISFYVQNFIRIEHEEVKSRFIGETENKIKDIFEKATKRAPCVILIDDIDQLCGGRNKSGNTSVVTTLLHLMDGVDAAVSEGVLVIATAKEPQVLDDALRRPGRLSTDITLCTPTEVDRYEIFDKFIARVNGSVTKEEITTLVSMSPGYVGGDIYSVMVEAINLAEENPVNFLNLKSALASIKPRRHFDSHSNSSKISLDDICGYEDVKNKIQEAFQLTLEHGDVFDHCGISPPTRLLLFGPPGCGKSSIVMATAAKFHLAVFTVKRSSVFGKYFGESEQNLSKIFKSAREAAPCVLLFENFDGLVSGRKVGGKGSLDVEERIINHLKVQLDGILKNDRIFIVAETTRPDLLDKDVIRPGRFHEYLLISLPTEKDRMILLRKHLTTETWGNSIDKLVNISAGYTMAELVQLCNELQVSLEEKLMYLSEENGNSVDICIINDIIEEVMDNVVPNTSQRMLTKFSTFAKTYCSDGLL</sequence>
<dbReference type="PANTHER" id="PTHR23077:SF27">
    <property type="entry name" value="ATPASE FAMILY GENE 2 PROTEIN HOMOLOG A"/>
    <property type="match status" value="1"/>
</dbReference>
<dbReference type="Pfam" id="PF00004">
    <property type="entry name" value="AAA"/>
    <property type="match status" value="2"/>
</dbReference>
<dbReference type="AlphaFoldDB" id="A0AAV2RQ83"/>
<dbReference type="Gene3D" id="3.40.50.300">
    <property type="entry name" value="P-loop containing nucleotide triphosphate hydrolases"/>
    <property type="match status" value="2"/>
</dbReference>
<keyword evidence="5" id="KW-1185">Reference proteome</keyword>
<dbReference type="EMBL" id="CAXKWB010030352">
    <property type="protein sequence ID" value="CAL4137369.1"/>
    <property type="molecule type" value="Genomic_DNA"/>
</dbReference>
<proteinExistence type="predicted"/>
<keyword evidence="2" id="KW-0067">ATP-binding</keyword>
<feature type="domain" description="AAA+ ATPase" evidence="3">
    <location>
        <begin position="144"/>
        <end position="278"/>
    </location>
</feature>
<feature type="domain" description="AAA+ ATPase" evidence="3">
    <location>
        <begin position="396"/>
        <end position="535"/>
    </location>
</feature>
<dbReference type="Proteomes" id="UP001497623">
    <property type="component" value="Unassembled WGS sequence"/>
</dbReference>